<dbReference type="SUPFAM" id="SSF56059">
    <property type="entry name" value="Glutathione synthetase ATP-binding domain-like"/>
    <property type="match status" value="1"/>
</dbReference>
<dbReference type="Gene3D" id="3.30.1490.20">
    <property type="entry name" value="ATP-grasp fold, A domain"/>
    <property type="match status" value="1"/>
</dbReference>
<accession>A0A8X6NMA4</accession>
<name>A0A8X6NMA4_NEPPI</name>
<evidence type="ECO:0000256" key="1">
    <source>
        <dbReference type="ARBA" id="ARBA00007837"/>
    </source>
</evidence>
<dbReference type="Proteomes" id="UP000887013">
    <property type="component" value="Unassembled WGS sequence"/>
</dbReference>
<feature type="non-terminal residue" evidence="3">
    <location>
        <position position="1"/>
    </location>
</feature>
<comment type="caution">
    <text evidence="3">The sequence shown here is derived from an EMBL/GenBank/DDBJ whole genome shotgun (WGS) entry which is preliminary data.</text>
</comment>
<dbReference type="PANTHER" id="PTHR43615:SF1">
    <property type="entry name" value="PPDK_N DOMAIN-CONTAINING PROTEIN"/>
    <property type="match status" value="1"/>
</dbReference>
<dbReference type="Pfam" id="PF01326">
    <property type="entry name" value="PPDK_N"/>
    <property type="match status" value="1"/>
</dbReference>
<keyword evidence="4" id="KW-1185">Reference proteome</keyword>
<dbReference type="AlphaFoldDB" id="A0A8X6NMA4"/>
<protein>
    <submittedName>
        <fullName evidence="3">Putative phosphoenolpyruvate synthase</fullName>
    </submittedName>
</protein>
<dbReference type="EMBL" id="BMAW01011130">
    <property type="protein sequence ID" value="GFT22109.1"/>
    <property type="molecule type" value="Genomic_DNA"/>
</dbReference>
<reference evidence="3" key="1">
    <citation type="submission" date="2020-08" db="EMBL/GenBank/DDBJ databases">
        <title>Multicomponent nature underlies the extraordinary mechanical properties of spider dragline silk.</title>
        <authorList>
            <person name="Kono N."/>
            <person name="Nakamura H."/>
            <person name="Mori M."/>
            <person name="Yoshida Y."/>
            <person name="Ohtoshi R."/>
            <person name="Malay A.D."/>
            <person name="Moran D.A.P."/>
            <person name="Tomita M."/>
            <person name="Numata K."/>
            <person name="Arakawa K."/>
        </authorList>
    </citation>
    <scope>NUCLEOTIDE SEQUENCE</scope>
</reference>
<evidence type="ECO:0000313" key="4">
    <source>
        <dbReference type="Proteomes" id="UP000887013"/>
    </source>
</evidence>
<sequence length="310" mass="34109">STEALNCYAQTGVLSGTVSINDEPDLELYLFGEKVRNLGNRANISGCKFTTILGNTPATGFYFHLTDISVPYAFNNLPLGFVLQGGGDIVPLKDLDIDIQPQTSNKLESFFKANFNAEEEYKVKGKVTKPIVFDSVLGWSGCLEFSFIEFKIKQQQGFGLIISGEINEKLKRPEKALPVRSFPKNVPLTVQFTNEISQFGVISGGKGSSLGKLTQLSKDNEFIVPRGIIVTTAAYEEFLTPEILGAVKYLENVAYGNRAGDLKDICKKVSNIVEKTPLPDEICQSITEDLKHMYGDEVDGYKFAVRSSST</sequence>
<dbReference type="InterPro" id="IPR051549">
    <property type="entry name" value="PEP_Utilizing_Enz"/>
</dbReference>
<proteinExistence type="inferred from homology"/>
<gene>
    <name evidence="3" type="primary">ppsA_4</name>
    <name evidence="3" type="ORF">NPIL_414941</name>
</gene>
<comment type="similarity">
    <text evidence="1">Belongs to the PEP-utilizing enzyme family.</text>
</comment>
<evidence type="ECO:0000313" key="3">
    <source>
        <dbReference type="EMBL" id="GFT22109.1"/>
    </source>
</evidence>
<feature type="domain" description="Pyruvate phosphate dikinase AMP/ATP-binding" evidence="2">
    <location>
        <begin position="204"/>
        <end position="310"/>
    </location>
</feature>
<evidence type="ECO:0000259" key="2">
    <source>
        <dbReference type="Pfam" id="PF01326"/>
    </source>
</evidence>
<dbReference type="InterPro" id="IPR013815">
    <property type="entry name" value="ATP_grasp_subdomain_1"/>
</dbReference>
<dbReference type="PANTHER" id="PTHR43615">
    <property type="entry name" value="PHOSPHOENOLPYRUVATE SYNTHASE-RELATED"/>
    <property type="match status" value="1"/>
</dbReference>
<dbReference type="GO" id="GO:0016301">
    <property type="term" value="F:kinase activity"/>
    <property type="evidence" value="ECO:0007669"/>
    <property type="project" value="InterPro"/>
</dbReference>
<dbReference type="InterPro" id="IPR002192">
    <property type="entry name" value="PPDK_AMP/ATP-bd"/>
</dbReference>
<dbReference type="OrthoDB" id="6433137at2759"/>
<organism evidence="3 4">
    <name type="scientific">Nephila pilipes</name>
    <name type="common">Giant wood spider</name>
    <name type="synonym">Nephila maculata</name>
    <dbReference type="NCBI Taxonomy" id="299642"/>
    <lineage>
        <taxon>Eukaryota</taxon>
        <taxon>Metazoa</taxon>
        <taxon>Ecdysozoa</taxon>
        <taxon>Arthropoda</taxon>
        <taxon>Chelicerata</taxon>
        <taxon>Arachnida</taxon>
        <taxon>Araneae</taxon>
        <taxon>Araneomorphae</taxon>
        <taxon>Entelegynae</taxon>
        <taxon>Araneoidea</taxon>
        <taxon>Nephilidae</taxon>
        <taxon>Nephila</taxon>
    </lineage>
</organism>
<feature type="non-terminal residue" evidence="3">
    <location>
        <position position="310"/>
    </location>
</feature>
<dbReference type="GO" id="GO:0005524">
    <property type="term" value="F:ATP binding"/>
    <property type="evidence" value="ECO:0007669"/>
    <property type="project" value="InterPro"/>
</dbReference>